<dbReference type="Gene3D" id="3.60.160.10">
    <property type="entry name" value="Mitochondrial biogenesis AIM24"/>
    <property type="match status" value="1"/>
</dbReference>
<gene>
    <name evidence="7" type="ORF">BCV71DRAFT_72428</name>
</gene>
<dbReference type="EMBL" id="KV921287">
    <property type="protein sequence ID" value="ORE20881.1"/>
    <property type="molecule type" value="Genomic_DNA"/>
</dbReference>
<keyword evidence="4" id="KW-0809">Transit peptide</keyword>
<dbReference type="PANTHER" id="PTHR36959">
    <property type="entry name" value="ALTERED INHERITANCE OF MITOCHONDRIA PROTEIN 24, MITOCHONDRIAL"/>
    <property type="match status" value="1"/>
</dbReference>
<dbReference type="AlphaFoldDB" id="A0A1X0S9Q4"/>
<evidence type="ECO:0000256" key="6">
    <source>
        <dbReference type="RuleBase" id="RU363045"/>
    </source>
</evidence>
<evidence type="ECO:0000256" key="1">
    <source>
        <dbReference type="ARBA" id="ARBA00004173"/>
    </source>
</evidence>
<dbReference type="InterPro" id="IPR016031">
    <property type="entry name" value="Trp_RNA-bd_attenuator-like_dom"/>
</dbReference>
<dbReference type="InterPro" id="IPR002838">
    <property type="entry name" value="AIM24"/>
</dbReference>
<organism evidence="7 8">
    <name type="scientific">Rhizopus microsporus</name>
    <dbReference type="NCBI Taxonomy" id="58291"/>
    <lineage>
        <taxon>Eukaryota</taxon>
        <taxon>Fungi</taxon>
        <taxon>Fungi incertae sedis</taxon>
        <taxon>Mucoromycota</taxon>
        <taxon>Mucoromycotina</taxon>
        <taxon>Mucoromycetes</taxon>
        <taxon>Mucorales</taxon>
        <taxon>Mucorineae</taxon>
        <taxon>Rhizopodaceae</taxon>
        <taxon>Rhizopus</taxon>
    </lineage>
</organism>
<evidence type="ECO:0000256" key="4">
    <source>
        <dbReference type="ARBA" id="ARBA00022946"/>
    </source>
</evidence>
<evidence type="ECO:0000256" key="5">
    <source>
        <dbReference type="ARBA" id="ARBA00023128"/>
    </source>
</evidence>
<reference evidence="7 8" key="1">
    <citation type="journal article" date="2016" name="Proc. Natl. Acad. Sci. U.S.A.">
        <title>Lipid metabolic changes in an early divergent fungus govern the establishment of a mutualistic symbiosis with endobacteria.</title>
        <authorList>
            <person name="Lastovetsky O.A."/>
            <person name="Gaspar M.L."/>
            <person name="Mondo S.J."/>
            <person name="LaButti K.M."/>
            <person name="Sandor L."/>
            <person name="Grigoriev I.V."/>
            <person name="Henry S.A."/>
            <person name="Pawlowska T.E."/>
        </authorList>
    </citation>
    <scope>NUCLEOTIDE SEQUENCE [LARGE SCALE GENOMIC DNA]</scope>
    <source>
        <strain evidence="7 8">ATCC 11559</strain>
    </source>
</reference>
<dbReference type="GO" id="GO:0007007">
    <property type="term" value="P:inner mitochondrial membrane organization"/>
    <property type="evidence" value="ECO:0007669"/>
    <property type="project" value="TreeGrafter"/>
</dbReference>
<accession>A0A1X0S9Q4</accession>
<evidence type="ECO:0000256" key="2">
    <source>
        <dbReference type="ARBA" id="ARBA00009322"/>
    </source>
</evidence>
<evidence type="ECO:0000313" key="7">
    <source>
        <dbReference type="EMBL" id="ORE20881.1"/>
    </source>
</evidence>
<evidence type="ECO:0000256" key="3">
    <source>
        <dbReference type="ARBA" id="ARBA00013287"/>
    </source>
</evidence>
<keyword evidence="5 6" id="KW-0496">Mitochondrion</keyword>
<protein>
    <recommendedName>
        <fullName evidence="3 6">Altered inheritance of mitochondria protein 24, mitochondrial</fullName>
    </recommendedName>
</protein>
<dbReference type="PANTHER" id="PTHR36959:SF2">
    <property type="entry name" value="ALTERED INHERITANCE OF MITOCHONDRIA PROTEIN 24, MITOCHONDRIAL"/>
    <property type="match status" value="1"/>
</dbReference>
<dbReference type="VEuPathDB" id="FungiDB:BCV72DRAFT_107090"/>
<comment type="similarity">
    <text evidence="2 6">Belongs to the AIM24 family.</text>
</comment>
<evidence type="ECO:0000313" key="8">
    <source>
        <dbReference type="Proteomes" id="UP000242381"/>
    </source>
</evidence>
<dbReference type="InterPro" id="IPR036983">
    <property type="entry name" value="AIM24_sf"/>
</dbReference>
<dbReference type="SUPFAM" id="SSF51219">
    <property type="entry name" value="TRAP-like"/>
    <property type="match status" value="1"/>
</dbReference>
<dbReference type="GO" id="GO:0005743">
    <property type="term" value="C:mitochondrial inner membrane"/>
    <property type="evidence" value="ECO:0007669"/>
    <property type="project" value="TreeGrafter"/>
</dbReference>
<comment type="subcellular location">
    <subcellularLocation>
        <location evidence="1 6">Mitochondrion</location>
    </subcellularLocation>
</comment>
<dbReference type="Proteomes" id="UP000242381">
    <property type="component" value="Unassembled WGS sequence"/>
</dbReference>
<name>A0A1X0S9Q4_RHIZD</name>
<dbReference type="OMA" id="LKSFQHT"/>
<sequence length="375" mass="41181">MYRRVIARNYVGLAFNQQQKTETVDRSLKSFQHTVNGATATISEVGKDVTTANQTEAIFEVVSSGPGSALLVKLPPESEITAATGSTLACSTKVFSKLSLDTSTVKAVGRKLVGDNMFYQKYYTKSAAGDILLAPQRLGEISTIQLKSSAKYMLRRDAFLAKTEKVTLDLGVNHDQSGLVNKLVHSVSGPGTLAISHYGGIYRISLAAGEEYKANPLNLIMWDKRTNPTQPQAHSRLIPSPRSTLRKYEVIRNIVDSPSLQPKLQYANHVLLTLRNFILGTPEFVKLKGPGDFYLASRVEPRLEKSRLMNALAAVNDSTNQLFEQSSIFPAEEPERVLPTTLKRKHPGYAQKSEGGFPSYYAEVGPKGVVSFNKA</sequence>
<proteinExistence type="inferred from homology"/>
<dbReference type="Pfam" id="PF01987">
    <property type="entry name" value="AIM24"/>
    <property type="match status" value="1"/>
</dbReference>